<dbReference type="Proteomes" id="UP001371305">
    <property type="component" value="Unassembled WGS sequence"/>
</dbReference>
<proteinExistence type="predicted"/>
<comment type="caution">
    <text evidence="2">The sequence shown here is derived from an EMBL/GenBank/DDBJ whole genome shotgun (WGS) entry which is preliminary data.</text>
</comment>
<organism evidence="2 3">
    <name type="scientific">Luteolibacter soli</name>
    <dbReference type="NCBI Taxonomy" id="3135280"/>
    <lineage>
        <taxon>Bacteria</taxon>
        <taxon>Pseudomonadati</taxon>
        <taxon>Verrucomicrobiota</taxon>
        <taxon>Verrucomicrobiia</taxon>
        <taxon>Verrucomicrobiales</taxon>
        <taxon>Verrucomicrobiaceae</taxon>
        <taxon>Luteolibacter</taxon>
    </lineage>
</organism>
<keyword evidence="3" id="KW-1185">Reference proteome</keyword>
<gene>
    <name evidence="2" type="ORF">WKV53_03015</name>
</gene>
<dbReference type="EMBL" id="JBBUKT010000001">
    <property type="protein sequence ID" value="MEK7949448.1"/>
    <property type="molecule type" value="Genomic_DNA"/>
</dbReference>
<dbReference type="RefSeq" id="WP_341402865.1">
    <property type="nucleotide sequence ID" value="NZ_JBBUKT010000001.1"/>
</dbReference>
<name>A0ABU9APG7_9BACT</name>
<evidence type="ECO:0000313" key="3">
    <source>
        <dbReference type="Proteomes" id="UP001371305"/>
    </source>
</evidence>
<reference evidence="2 3" key="1">
    <citation type="submission" date="2024-04" db="EMBL/GenBank/DDBJ databases">
        <title>Luteolibacter sp. isolated from soil.</title>
        <authorList>
            <person name="An J."/>
        </authorList>
    </citation>
    <scope>NUCLEOTIDE SEQUENCE [LARGE SCALE GENOMIC DNA]</scope>
    <source>
        <strain evidence="2 3">Y139</strain>
    </source>
</reference>
<feature type="compositionally biased region" description="Pro residues" evidence="1">
    <location>
        <begin position="37"/>
        <end position="48"/>
    </location>
</feature>
<sequence>MVLLLFFSVLAAAAGFIAGYSLASKDVPLFSSSVHPPTAPASPLPPSPAKADPTPEQEPPVVSQPPQQSPATPPAPAEPLPQVPPQPAEPDPAEPEPPPLKVIAAPEAALKAFLSAPDWPSRAKHVLHPERVTKKMEAYYAAMPDGPTNPLSLVVDASHDDPEKGADLFTYLIGTETFPKGFPVAIAKTPEGWRVDWETFVEFRDDHFRRFATGEGSDAGSFHLLVRNTHYFDPPFPGSTKLTAFRVDPPLPERDQYAFVPTGSDLHKTLAAATEWGRPCAPVLQLARKKHPDGKTHLEITAILAPNWRPQE</sequence>
<accession>A0ABU9APG7</accession>
<protein>
    <submittedName>
        <fullName evidence="2">Uncharacterized protein</fullName>
    </submittedName>
</protein>
<evidence type="ECO:0000313" key="2">
    <source>
        <dbReference type="EMBL" id="MEK7949448.1"/>
    </source>
</evidence>
<feature type="compositionally biased region" description="Pro residues" evidence="1">
    <location>
        <begin position="67"/>
        <end position="100"/>
    </location>
</feature>
<evidence type="ECO:0000256" key="1">
    <source>
        <dbReference type="SAM" id="MobiDB-lite"/>
    </source>
</evidence>
<feature type="region of interest" description="Disordered" evidence="1">
    <location>
        <begin position="34"/>
        <end position="100"/>
    </location>
</feature>
<feature type="compositionally biased region" description="Low complexity" evidence="1">
    <location>
        <begin position="49"/>
        <end position="66"/>
    </location>
</feature>